<organism evidence="2 3">
    <name type="scientific">Nephila pilipes</name>
    <name type="common">Giant wood spider</name>
    <name type="synonym">Nephila maculata</name>
    <dbReference type="NCBI Taxonomy" id="299642"/>
    <lineage>
        <taxon>Eukaryota</taxon>
        <taxon>Metazoa</taxon>
        <taxon>Ecdysozoa</taxon>
        <taxon>Arthropoda</taxon>
        <taxon>Chelicerata</taxon>
        <taxon>Arachnida</taxon>
        <taxon>Araneae</taxon>
        <taxon>Araneomorphae</taxon>
        <taxon>Entelegynae</taxon>
        <taxon>Araneoidea</taxon>
        <taxon>Nephilidae</taxon>
        <taxon>Nephila</taxon>
    </lineage>
</organism>
<reference evidence="2" key="1">
    <citation type="submission" date="2020-08" db="EMBL/GenBank/DDBJ databases">
        <title>Multicomponent nature underlies the extraordinary mechanical properties of spider dragline silk.</title>
        <authorList>
            <person name="Kono N."/>
            <person name="Nakamura H."/>
            <person name="Mori M."/>
            <person name="Yoshida Y."/>
            <person name="Ohtoshi R."/>
            <person name="Malay A.D."/>
            <person name="Moran D.A.P."/>
            <person name="Tomita M."/>
            <person name="Numata K."/>
            <person name="Arakawa K."/>
        </authorList>
    </citation>
    <scope>NUCLEOTIDE SEQUENCE</scope>
</reference>
<feature type="compositionally biased region" description="Polar residues" evidence="1">
    <location>
        <begin position="1"/>
        <end position="10"/>
    </location>
</feature>
<feature type="compositionally biased region" description="Basic and acidic residues" evidence="1">
    <location>
        <begin position="111"/>
        <end position="120"/>
    </location>
</feature>
<accession>A0A8X6P7K6</accession>
<feature type="region of interest" description="Disordered" evidence="1">
    <location>
        <begin position="1"/>
        <end position="146"/>
    </location>
</feature>
<keyword evidence="3" id="KW-1185">Reference proteome</keyword>
<feature type="compositionally biased region" description="Basic and acidic residues" evidence="1">
    <location>
        <begin position="87"/>
        <end position="101"/>
    </location>
</feature>
<evidence type="ECO:0000256" key="1">
    <source>
        <dbReference type="SAM" id="MobiDB-lite"/>
    </source>
</evidence>
<dbReference type="Proteomes" id="UP000887013">
    <property type="component" value="Unassembled WGS sequence"/>
</dbReference>
<evidence type="ECO:0000313" key="3">
    <source>
        <dbReference type="Proteomes" id="UP000887013"/>
    </source>
</evidence>
<dbReference type="EMBL" id="BMAW01065961">
    <property type="protein sequence ID" value="GFT52752.1"/>
    <property type="molecule type" value="Genomic_DNA"/>
</dbReference>
<protein>
    <submittedName>
        <fullName evidence="2">Uncharacterized protein</fullName>
    </submittedName>
</protein>
<proteinExistence type="predicted"/>
<name>A0A8X6P7K6_NEPPI</name>
<sequence length="169" mass="19079">MSTDDSSSSVMRPEGSHISKLSASYSISSEKRSQESTWEIEASAKHQSFSTLEQLSPSFKTNTEDDSSLSSKIPEALSLSQSPESRNVSEKLHQDEPEGEKVVVNLCQGRHLNDHPRIPKNDSMNSVESRDPVHPSQSPQENIDLKKYIYPKRLDKRRVREISNIYYSG</sequence>
<gene>
    <name evidence="2" type="ORF">NPIL_625331</name>
</gene>
<comment type="caution">
    <text evidence="2">The sequence shown here is derived from an EMBL/GenBank/DDBJ whole genome shotgun (WGS) entry which is preliminary data.</text>
</comment>
<evidence type="ECO:0000313" key="2">
    <source>
        <dbReference type="EMBL" id="GFT52752.1"/>
    </source>
</evidence>
<feature type="compositionally biased region" description="Low complexity" evidence="1">
    <location>
        <begin position="16"/>
        <end position="28"/>
    </location>
</feature>
<feature type="compositionally biased region" description="Polar residues" evidence="1">
    <location>
        <begin position="45"/>
        <end position="61"/>
    </location>
</feature>
<dbReference type="AlphaFoldDB" id="A0A8X6P7K6"/>